<accession>A0A4Q9MHN3</accession>
<proteinExistence type="predicted"/>
<sequence>MSHSVCHTLLDGGDTRCSAAVRRGRQSCGKHAAAYDASYKRYKNAENDAKLLRAAAQTKRSDVHTLPASEIETRIKNVQVYSDALELELTLRREHDAYFIGDPDEGHRKRLQALKQQIKHHRDVLAALHARLEMMHPAVKRTSQCKRRRGSVAGITAESAPPDPQPQATSHHNPKRYRLAQSNRGRDE</sequence>
<dbReference type="OrthoDB" id="2756263at2759"/>
<dbReference type="Proteomes" id="UP000292957">
    <property type="component" value="Unassembled WGS sequence"/>
</dbReference>
<dbReference type="EMBL" id="ML143461">
    <property type="protein sequence ID" value="TBU25416.1"/>
    <property type="molecule type" value="Genomic_DNA"/>
</dbReference>
<name>A0A4Q9MHN3_9APHY</name>
<evidence type="ECO:0000313" key="2">
    <source>
        <dbReference type="EMBL" id="TBU25416.1"/>
    </source>
</evidence>
<organism evidence="2">
    <name type="scientific">Dichomitus squalens</name>
    <dbReference type="NCBI Taxonomy" id="114155"/>
    <lineage>
        <taxon>Eukaryota</taxon>
        <taxon>Fungi</taxon>
        <taxon>Dikarya</taxon>
        <taxon>Basidiomycota</taxon>
        <taxon>Agaricomycotina</taxon>
        <taxon>Agaricomycetes</taxon>
        <taxon>Polyporales</taxon>
        <taxon>Polyporaceae</taxon>
        <taxon>Dichomitus</taxon>
    </lineage>
</organism>
<evidence type="ECO:0000256" key="1">
    <source>
        <dbReference type="SAM" id="MobiDB-lite"/>
    </source>
</evidence>
<dbReference type="AlphaFoldDB" id="A0A4Q9MHN3"/>
<protein>
    <submittedName>
        <fullName evidence="2">Uncharacterized protein</fullName>
    </submittedName>
</protein>
<feature type="region of interest" description="Disordered" evidence="1">
    <location>
        <begin position="139"/>
        <end position="188"/>
    </location>
</feature>
<reference evidence="2" key="1">
    <citation type="submission" date="2019-01" db="EMBL/GenBank/DDBJ databases">
        <title>Draft genome sequences of three monokaryotic isolates of the white-rot basidiomycete fungus Dichomitus squalens.</title>
        <authorList>
            <consortium name="DOE Joint Genome Institute"/>
            <person name="Lopez S.C."/>
            <person name="Andreopoulos B."/>
            <person name="Pangilinan J."/>
            <person name="Lipzen A."/>
            <person name="Riley R."/>
            <person name="Ahrendt S."/>
            <person name="Ng V."/>
            <person name="Barry K."/>
            <person name="Daum C."/>
            <person name="Grigoriev I.V."/>
            <person name="Hilden K.S."/>
            <person name="Makela M.R."/>
            <person name="de Vries R.P."/>
        </authorList>
    </citation>
    <scope>NUCLEOTIDE SEQUENCE [LARGE SCALE GENOMIC DNA]</scope>
    <source>
        <strain evidence="2">OM18370.1</strain>
    </source>
</reference>
<gene>
    <name evidence="2" type="ORF">BD311DRAFT_497979</name>
</gene>